<proteinExistence type="predicted"/>
<dbReference type="AlphaFoldDB" id="A0A5B0SI34"/>
<accession>A0A5B0SI34</accession>
<dbReference type="Proteomes" id="UP000325313">
    <property type="component" value="Unassembled WGS sequence"/>
</dbReference>
<evidence type="ECO:0000313" key="2">
    <source>
        <dbReference type="Proteomes" id="UP000325313"/>
    </source>
</evidence>
<name>A0A5B0SI34_PUCGR</name>
<organism evidence="1 2">
    <name type="scientific">Puccinia graminis f. sp. tritici</name>
    <dbReference type="NCBI Taxonomy" id="56615"/>
    <lineage>
        <taxon>Eukaryota</taxon>
        <taxon>Fungi</taxon>
        <taxon>Dikarya</taxon>
        <taxon>Basidiomycota</taxon>
        <taxon>Pucciniomycotina</taxon>
        <taxon>Pucciniomycetes</taxon>
        <taxon>Pucciniales</taxon>
        <taxon>Pucciniaceae</taxon>
        <taxon>Puccinia</taxon>
    </lineage>
</organism>
<dbReference type="EMBL" id="VDEP01000008">
    <property type="protein sequence ID" value="KAA1137420.1"/>
    <property type="molecule type" value="Genomic_DNA"/>
</dbReference>
<evidence type="ECO:0000313" key="1">
    <source>
        <dbReference type="EMBL" id="KAA1137420.1"/>
    </source>
</evidence>
<reference evidence="1 2" key="1">
    <citation type="submission" date="2019-05" db="EMBL/GenBank/DDBJ databases">
        <title>Emergence of the Ug99 lineage of the wheat stem rust pathogen through somatic hybridization.</title>
        <authorList>
            <person name="Li F."/>
            <person name="Upadhyaya N.M."/>
            <person name="Sperschneider J."/>
            <person name="Matny O."/>
            <person name="Nguyen-Phuc H."/>
            <person name="Mago R."/>
            <person name="Raley C."/>
            <person name="Miller M.E."/>
            <person name="Silverstein K.A.T."/>
            <person name="Henningsen E."/>
            <person name="Hirsch C.D."/>
            <person name="Visser B."/>
            <person name="Pretorius Z.A."/>
            <person name="Steffenson B.J."/>
            <person name="Schwessinger B."/>
            <person name="Dodds P.N."/>
            <person name="Figueroa M."/>
        </authorList>
    </citation>
    <scope>NUCLEOTIDE SEQUENCE [LARGE SCALE GENOMIC DNA]</scope>
    <source>
        <strain evidence="1 2">Ug99</strain>
    </source>
</reference>
<gene>
    <name evidence="1" type="ORF">PGTUg99_011570</name>
</gene>
<sequence>MSPRLKLWRLRSGSQSFRVSPFGRGYSPSGTTYRGARLAIRGYVCSRVGLSQVPQRSQESAQLRPEYIPIYPICQQRIISQSTSADVYPNLKPRGKSQQLST</sequence>
<comment type="caution">
    <text evidence="1">The sequence shown here is derived from an EMBL/GenBank/DDBJ whole genome shotgun (WGS) entry which is preliminary data.</text>
</comment>
<protein>
    <submittedName>
        <fullName evidence="1">Uncharacterized protein</fullName>
    </submittedName>
</protein>